<keyword evidence="2" id="KW-1185">Reference proteome</keyword>
<evidence type="ECO:0000313" key="1">
    <source>
        <dbReference type="EMBL" id="CAG8716849.1"/>
    </source>
</evidence>
<dbReference type="EMBL" id="CAJVPU010031429">
    <property type="protein sequence ID" value="CAG8716849.1"/>
    <property type="molecule type" value="Genomic_DNA"/>
</dbReference>
<evidence type="ECO:0000313" key="2">
    <source>
        <dbReference type="Proteomes" id="UP000789702"/>
    </source>
</evidence>
<proteinExistence type="predicted"/>
<comment type="caution">
    <text evidence="1">The sequence shown here is derived from an EMBL/GenBank/DDBJ whole genome shotgun (WGS) entry which is preliminary data.</text>
</comment>
<gene>
    <name evidence="1" type="ORF">DHETER_LOCUS12589</name>
</gene>
<name>A0ACA9PP00_9GLOM</name>
<dbReference type="Proteomes" id="UP000789702">
    <property type="component" value="Unassembled WGS sequence"/>
</dbReference>
<feature type="non-terminal residue" evidence="1">
    <location>
        <position position="1"/>
    </location>
</feature>
<sequence>TDVTIDFIEDCAIFEIFEMVLTKDSGIQEMDRGKYEEKVILEFEVGIFLCLLAIGNNGVLSVEELVLLDSAFVIYSISSSVDSDDILSSFDQRLAQNFEGKMKNESDCLIIPLVEMVSEMRSVMRRVNAKSPVFILNDSNTMLLYVILKIKQGSGGSMLLWNPELKIGFGYCMNAFHTALSGDKRSLRMLREVVDTVKNLKK</sequence>
<protein>
    <submittedName>
        <fullName evidence="1">13832_t:CDS:1</fullName>
    </submittedName>
</protein>
<accession>A0ACA9PP00</accession>
<organism evidence="1 2">
    <name type="scientific">Dentiscutata heterogama</name>
    <dbReference type="NCBI Taxonomy" id="1316150"/>
    <lineage>
        <taxon>Eukaryota</taxon>
        <taxon>Fungi</taxon>
        <taxon>Fungi incertae sedis</taxon>
        <taxon>Mucoromycota</taxon>
        <taxon>Glomeromycotina</taxon>
        <taxon>Glomeromycetes</taxon>
        <taxon>Diversisporales</taxon>
        <taxon>Gigasporaceae</taxon>
        <taxon>Dentiscutata</taxon>
    </lineage>
</organism>
<reference evidence="1" key="1">
    <citation type="submission" date="2021-06" db="EMBL/GenBank/DDBJ databases">
        <authorList>
            <person name="Kallberg Y."/>
            <person name="Tangrot J."/>
            <person name="Rosling A."/>
        </authorList>
    </citation>
    <scope>NUCLEOTIDE SEQUENCE</scope>
    <source>
        <strain evidence="1">IL203A</strain>
    </source>
</reference>